<keyword evidence="13 18" id="KW-0472">Membrane</keyword>
<comment type="function">
    <text evidence="16">Cyclic nucleotide-regulated potassium channel activated by cAMP.</text>
</comment>
<dbReference type="KEGG" id="ttf:THTE_0689"/>
<protein>
    <submittedName>
        <fullName evidence="20">Potassium voltage-gated channel subfamily KQT, possible potassium channel, VIC family</fullName>
    </submittedName>
</protein>
<keyword evidence="8" id="KW-0631">Potassium channel</keyword>
<evidence type="ECO:0000256" key="17">
    <source>
        <dbReference type="ARBA" id="ARBA00060926"/>
    </source>
</evidence>
<evidence type="ECO:0000259" key="19">
    <source>
        <dbReference type="Pfam" id="PF00520"/>
    </source>
</evidence>
<keyword evidence="21" id="KW-1185">Reference proteome</keyword>
<evidence type="ECO:0000256" key="12">
    <source>
        <dbReference type="ARBA" id="ARBA00023065"/>
    </source>
</evidence>
<feature type="domain" description="Ion transport" evidence="19">
    <location>
        <begin position="23"/>
        <end position="248"/>
    </location>
</feature>
<evidence type="ECO:0000256" key="3">
    <source>
        <dbReference type="ARBA" id="ARBA00022475"/>
    </source>
</evidence>
<evidence type="ECO:0000256" key="8">
    <source>
        <dbReference type="ARBA" id="ARBA00022826"/>
    </source>
</evidence>
<dbReference type="InterPro" id="IPR027359">
    <property type="entry name" value="Volt_channel_dom_sf"/>
</dbReference>
<feature type="transmembrane region" description="Helical" evidence="18">
    <location>
        <begin position="94"/>
        <end position="112"/>
    </location>
</feature>
<evidence type="ECO:0000256" key="11">
    <source>
        <dbReference type="ARBA" id="ARBA00022989"/>
    </source>
</evidence>
<evidence type="ECO:0000256" key="6">
    <source>
        <dbReference type="ARBA" id="ARBA00022692"/>
    </source>
</evidence>
<dbReference type="PANTHER" id="PTHR11537">
    <property type="entry name" value="VOLTAGE-GATED POTASSIUM CHANNEL"/>
    <property type="match status" value="1"/>
</dbReference>
<keyword evidence="9" id="KW-0851">Voltage-gated channel</keyword>
<name>A0A286RBE9_9BACT</name>
<feature type="transmembrane region" description="Helical" evidence="18">
    <location>
        <begin position="218"/>
        <end position="243"/>
    </location>
</feature>
<keyword evidence="6 18" id="KW-0812">Transmembrane</keyword>
<evidence type="ECO:0000256" key="5">
    <source>
        <dbReference type="ARBA" id="ARBA00022566"/>
    </source>
</evidence>
<dbReference type="RefSeq" id="WP_095413944.1">
    <property type="nucleotide sequence ID" value="NZ_CP018477.1"/>
</dbReference>
<evidence type="ECO:0000256" key="1">
    <source>
        <dbReference type="ARBA" id="ARBA00004651"/>
    </source>
</evidence>
<reference evidence="20 21" key="1">
    <citation type="journal article" name="Front. Microbiol.">
        <title>Sugar Metabolism of the First Thermophilic Planctomycete Thermogutta terrifontis: Comparative Genomic and Transcriptomic Approaches.</title>
        <authorList>
            <person name="Elcheninov A.G."/>
            <person name="Menzel P."/>
            <person name="Gudbergsdottir S.R."/>
            <person name="Slesarev A.I."/>
            <person name="Kadnikov V.V."/>
            <person name="Krogh A."/>
            <person name="Bonch-Osmolovskaya E.A."/>
            <person name="Peng X."/>
            <person name="Kublanov I.V."/>
        </authorList>
    </citation>
    <scope>NUCLEOTIDE SEQUENCE [LARGE SCALE GENOMIC DNA]</scope>
    <source>
        <strain evidence="20 21">R1</strain>
    </source>
</reference>
<dbReference type="Gene3D" id="1.10.287.70">
    <property type="match status" value="1"/>
</dbReference>
<keyword evidence="3" id="KW-1003">Cell membrane</keyword>
<comment type="subcellular location">
    <subcellularLocation>
        <location evidence="1">Cell membrane</location>
        <topology evidence="1">Multi-pass membrane protein</topology>
    </subcellularLocation>
</comment>
<keyword evidence="4" id="KW-0633">Potassium transport</keyword>
<dbReference type="SUPFAM" id="SSF81324">
    <property type="entry name" value="Voltage-gated potassium channels"/>
    <property type="match status" value="1"/>
</dbReference>
<evidence type="ECO:0000256" key="10">
    <source>
        <dbReference type="ARBA" id="ARBA00022958"/>
    </source>
</evidence>
<accession>A0A286RBE9</accession>
<dbReference type="GO" id="GO:0001508">
    <property type="term" value="P:action potential"/>
    <property type="evidence" value="ECO:0007669"/>
    <property type="project" value="TreeGrafter"/>
</dbReference>
<dbReference type="FunFam" id="1.10.287.70:FF:000181">
    <property type="entry name" value="Cyclic nucleotide-gated potassium channel mll3241"/>
    <property type="match status" value="1"/>
</dbReference>
<keyword evidence="12" id="KW-0406">Ion transport</keyword>
<dbReference type="GO" id="GO:0005249">
    <property type="term" value="F:voltage-gated potassium channel activity"/>
    <property type="evidence" value="ECO:0007669"/>
    <property type="project" value="InterPro"/>
</dbReference>
<dbReference type="AlphaFoldDB" id="A0A286RBE9"/>
<evidence type="ECO:0000256" key="4">
    <source>
        <dbReference type="ARBA" id="ARBA00022538"/>
    </source>
</evidence>
<gene>
    <name evidence="20" type="ORF">THTE_0689</name>
</gene>
<evidence type="ECO:0000256" key="9">
    <source>
        <dbReference type="ARBA" id="ARBA00022882"/>
    </source>
</evidence>
<dbReference type="EMBL" id="CP018477">
    <property type="protein sequence ID" value="ASV73291.1"/>
    <property type="molecule type" value="Genomic_DNA"/>
</dbReference>
<dbReference type="InterPro" id="IPR028325">
    <property type="entry name" value="VG_K_chnl"/>
</dbReference>
<evidence type="ECO:0000313" key="21">
    <source>
        <dbReference type="Proteomes" id="UP000215086"/>
    </source>
</evidence>
<keyword evidence="14" id="KW-1071">Ligand-gated ion channel</keyword>
<dbReference type="InterPro" id="IPR005821">
    <property type="entry name" value="Ion_trans_dom"/>
</dbReference>
<feature type="transmembrane region" description="Helical" evidence="18">
    <location>
        <begin position="21"/>
        <end position="42"/>
    </location>
</feature>
<evidence type="ECO:0000256" key="2">
    <source>
        <dbReference type="ARBA" id="ARBA00022448"/>
    </source>
</evidence>
<dbReference type="PANTHER" id="PTHR11537:SF254">
    <property type="entry name" value="POTASSIUM VOLTAGE-GATED CHANNEL PROTEIN SHAB"/>
    <property type="match status" value="1"/>
</dbReference>
<proteinExistence type="inferred from homology"/>
<evidence type="ECO:0000313" key="20">
    <source>
        <dbReference type="EMBL" id="ASV73291.1"/>
    </source>
</evidence>
<comment type="similarity">
    <text evidence="17">Belongs to the potassium channel family.</text>
</comment>
<dbReference type="GO" id="GO:0030552">
    <property type="term" value="F:cAMP binding"/>
    <property type="evidence" value="ECO:0007669"/>
    <property type="project" value="UniProtKB-KW"/>
</dbReference>
<evidence type="ECO:0000256" key="16">
    <source>
        <dbReference type="ARBA" id="ARBA00058429"/>
    </source>
</evidence>
<keyword evidence="7" id="KW-0547">Nucleotide-binding</keyword>
<keyword evidence="2" id="KW-0813">Transport</keyword>
<evidence type="ECO:0000256" key="13">
    <source>
        <dbReference type="ARBA" id="ARBA00023136"/>
    </source>
</evidence>
<keyword evidence="5" id="KW-0114">cAMP</keyword>
<feature type="transmembrane region" description="Helical" evidence="18">
    <location>
        <begin position="157"/>
        <end position="178"/>
    </location>
</feature>
<keyword evidence="11 18" id="KW-1133">Transmembrane helix</keyword>
<evidence type="ECO:0000256" key="18">
    <source>
        <dbReference type="SAM" id="Phobius"/>
    </source>
</evidence>
<dbReference type="OrthoDB" id="9810759at2"/>
<dbReference type="Pfam" id="PF00520">
    <property type="entry name" value="Ion_trans"/>
    <property type="match status" value="1"/>
</dbReference>
<dbReference type="Proteomes" id="UP000215086">
    <property type="component" value="Chromosome"/>
</dbReference>
<evidence type="ECO:0000256" key="15">
    <source>
        <dbReference type="ARBA" id="ARBA00023303"/>
    </source>
</evidence>
<sequence length="268" mass="30405">MNALRERIWTILEPATEGDTLSKWCDVFLITLILTNVFAAVIETVEWIANRWGWALSLFEHFSVSIFAVEYLLRLWSCRANPQYDSLIWGRVRFAMTPLALIDLFAILPAFLPASHIDLRMLRLLRLFRLLRSIKLARYTAAVDIFVAVFREKKEEIVVAFCVMFLLVLFSAAIVYYVENPAQPDKFPDIPTAMWWAVITLATVGYGDVYPVTGPGRFVTGIVALLGIGMFALPAGILGAGFTEEIQRRRRKKTPSRCPHCGQALIDF</sequence>
<dbReference type="GO" id="GO:0008076">
    <property type="term" value="C:voltage-gated potassium channel complex"/>
    <property type="evidence" value="ECO:0007669"/>
    <property type="project" value="InterPro"/>
</dbReference>
<organism evidence="20 21">
    <name type="scientific">Thermogutta terrifontis</name>
    <dbReference type="NCBI Taxonomy" id="1331910"/>
    <lineage>
        <taxon>Bacteria</taxon>
        <taxon>Pseudomonadati</taxon>
        <taxon>Planctomycetota</taxon>
        <taxon>Planctomycetia</taxon>
        <taxon>Pirellulales</taxon>
        <taxon>Thermoguttaceae</taxon>
        <taxon>Thermogutta</taxon>
    </lineage>
</organism>
<evidence type="ECO:0000256" key="7">
    <source>
        <dbReference type="ARBA" id="ARBA00022741"/>
    </source>
</evidence>
<evidence type="ECO:0000256" key="14">
    <source>
        <dbReference type="ARBA" id="ARBA00023286"/>
    </source>
</evidence>
<keyword evidence="10" id="KW-0630">Potassium</keyword>
<dbReference type="PRINTS" id="PR00169">
    <property type="entry name" value="KCHANNEL"/>
</dbReference>
<keyword evidence="15 20" id="KW-0407">Ion channel</keyword>
<keyword evidence="5" id="KW-0116">cAMP-binding</keyword>
<dbReference type="Gene3D" id="1.20.120.350">
    <property type="entry name" value="Voltage-gated potassium channels. Chain C"/>
    <property type="match status" value="1"/>
</dbReference>